<name>A0AAD9WMW5_9ROSI</name>
<reference evidence="2" key="1">
    <citation type="journal article" date="2023" name="Plant J.">
        <title>Genome sequences and population genomics provide insights into the demographic history, inbreeding, and mutation load of two 'living fossil' tree species of Dipteronia.</title>
        <authorList>
            <person name="Feng Y."/>
            <person name="Comes H.P."/>
            <person name="Chen J."/>
            <person name="Zhu S."/>
            <person name="Lu R."/>
            <person name="Zhang X."/>
            <person name="Li P."/>
            <person name="Qiu J."/>
            <person name="Olsen K.M."/>
            <person name="Qiu Y."/>
        </authorList>
    </citation>
    <scope>NUCLEOTIDE SEQUENCE</scope>
    <source>
        <strain evidence="2">KIB01</strain>
    </source>
</reference>
<accession>A0AAD9WMW5</accession>
<feature type="region of interest" description="Disordered" evidence="1">
    <location>
        <begin position="126"/>
        <end position="157"/>
    </location>
</feature>
<dbReference type="EMBL" id="JANJYI010000009">
    <property type="protein sequence ID" value="KAK2637304.1"/>
    <property type="molecule type" value="Genomic_DNA"/>
</dbReference>
<feature type="compositionally biased region" description="Gly residues" evidence="1">
    <location>
        <begin position="134"/>
        <end position="151"/>
    </location>
</feature>
<protein>
    <submittedName>
        <fullName evidence="2">Uncharacterized protein</fullName>
    </submittedName>
</protein>
<gene>
    <name evidence="2" type="ORF">Ddye_032096</name>
</gene>
<comment type="caution">
    <text evidence="2">The sequence shown here is derived from an EMBL/GenBank/DDBJ whole genome shotgun (WGS) entry which is preliminary data.</text>
</comment>
<evidence type="ECO:0000313" key="3">
    <source>
        <dbReference type="Proteomes" id="UP001280121"/>
    </source>
</evidence>
<dbReference type="AlphaFoldDB" id="A0AAD9WMW5"/>
<sequence length="157" mass="16948">MDEIDLLCCFLKEMEEMNMEVCSKRVSIVTELLPPASVWYVYVGIMLDKVLTSHDLQNNTEVQHIISQCRGAESEGVKGEGGRDGGSILSRSAFKRLCGGGGGGLISSVMNKVKFWKIPRRTSMVCDDNNNVGEQGGQNQGDNDGGQGGGDRGLHPV</sequence>
<keyword evidence="3" id="KW-1185">Reference proteome</keyword>
<evidence type="ECO:0000256" key="1">
    <source>
        <dbReference type="SAM" id="MobiDB-lite"/>
    </source>
</evidence>
<organism evidence="2 3">
    <name type="scientific">Dipteronia dyeriana</name>
    <dbReference type="NCBI Taxonomy" id="168575"/>
    <lineage>
        <taxon>Eukaryota</taxon>
        <taxon>Viridiplantae</taxon>
        <taxon>Streptophyta</taxon>
        <taxon>Embryophyta</taxon>
        <taxon>Tracheophyta</taxon>
        <taxon>Spermatophyta</taxon>
        <taxon>Magnoliopsida</taxon>
        <taxon>eudicotyledons</taxon>
        <taxon>Gunneridae</taxon>
        <taxon>Pentapetalae</taxon>
        <taxon>rosids</taxon>
        <taxon>malvids</taxon>
        <taxon>Sapindales</taxon>
        <taxon>Sapindaceae</taxon>
        <taxon>Hippocastanoideae</taxon>
        <taxon>Acereae</taxon>
        <taxon>Dipteronia</taxon>
    </lineage>
</organism>
<proteinExistence type="predicted"/>
<evidence type="ECO:0000313" key="2">
    <source>
        <dbReference type="EMBL" id="KAK2637304.1"/>
    </source>
</evidence>
<dbReference type="Proteomes" id="UP001280121">
    <property type="component" value="Unassembled WGS sequence"/>
</dbReference>